<sequence>MLFQLLLPLIGILSSSQYHPSVVEAFSVSSTVKTCHQLGSWSSFSLSYAATTGQTCCLSVINPSMQPRCHWRHQHLSSSFYQGVKPNGMILHSLSSTSSNPPPQEGNTYHLLSNKKKEASSWRQSMKLGLKTMKYYIIVRSSYELIVLALRNIFATTIMLSCGAFLATIIRQRQQRRTKEANSIDLNDASVNGHHHKEDRKLQKNEHQDIHPTKKARQENINGDDVARTTITREPVTVNGSYYVNGKSNNNINGDTANNSGNINGKKYDIIAAEKWAKSTLKSAQEREEKAQQQRILEKEKERKGKLWVENVAKISGINLPEYKSNHFEISGNDTIVWRNNGAGVFTVVKEKEERKKRAASLWVSNAMRVTGGEPLQSSPTTE</sequence>
<protein>
    <recommendedName>
        <fullName evidence="5">PH domain-containing protein</fullName>
    </recommendedName>
</protein>
<feature type="chain" id="PRO_5030515904" description="PH domain-containing protein" evidence="3">
    <location>
        <begin position="26"/>
        <end position="383"/>
    </location>
</feature>
<evidence type="ECO:0000256" key="3">
    <source>
        <dbReference type="SAM" id="SignalP"/>
    </source>
</evidence>
<evidence type="ECO:0000256" key="2">
    <source>
        <dbReference type="SAM" id="Phobius"/>
    </source>
</evidence>
<feature type="signal peptide" evidence="3">
    <location>
        <begin position="1"/>
        <end position="25"/>
    </location>
</feature>
<name>A0A7S1Z3Z8_9STRA</name>
<accession>A0A7S1Z3Z8</accession>
<evidence type="ECO:0000313" key="4">
    <source>
        <dbReference type="EMBL" id="CAD9327960.1"/>
    </source>
</evidence>
<gene>
    <name evidence="4" type="ORF">DBRI1063_LOCUS9964</name>
</gene>
<keyword evidence="2" id="KW-0812">Transmembrane</keyword>
<feature type="region of interest" description="Disordered" evidence="1">
    <location>
        <begin position="188"/>
        <end position="222"/>
    </location>
</feature>
<evidence type="ECO:0008006" key="5">
    <source>
        <dbReference type="Google" id="ProtNLM"/>
    </source>
</evidence>
<keyword evidence="2" id="KW-0472">Membrane</keyword>
<keyword evidence="3" id="KW-0732">Signal</keyword>
<keyword evidence="2" id="KW-1133">Transmembrane helix</keyword>
<proteinExistence type="predicted"/>
<evidence type="ECO:0000256" key="1">
    <source>
        <dbReference type="SAM" id="MobiDB-lite"/>
    </source>
</evidence>
<dbReference type="AlphaFoldDB" id="A0A7S1Z3Z8"/>
<reference evidence="4" key="1">
    <citation type="submission" date="2021-01" db="EMBL/GenBank/DDBJ databases">
        <authorList>
            <person name="Corre E."/>
            <person name="Pelletier E."/>
            <person name="Niang G."/>
            <person name="Scheremetjew M."/>
            <person name="Finn R."/>
            <person name="Kale V."/>
            <person name="Holt S."/>
            <person name="Cochrane G."/>
            <person name="Meng A."/>
            <person name="Brown T."/>
            <person name="Cohen L."/>
        </authorList>
    </citation>
    <scope>NUCLEOTIDE SEQUENCE</scope>
    <source>
        <strain evidence="4">Pop2</strain>
    </source>
</reference>
<organism evidence="4">
    <name type="scientific">Ditylum brightwellii</name>
    <dbReference type="NCBI Taxonomy" id="49249"/>
    <lineage>
        <taxon>Eukaryota</taxon>
        <taxon>Sar</taxon>
        <taxon>Stramenopiles</taxon>
        <taxon>Ochrophyta</taxon>
        <taxon>Bacillariophyta</taxon>
        <taxon>Mediophyceae</taxon>
        <taxon>Lithodesmiophycidae</taxon>
        <taxon>Lithodesmiales</taxon>
        <taxon>Lithodesmiaceae</taxon>
        <taxon>Ditylum</taxon>
    </lineage>
</organism>
<feature type="transmembrane region" description="Helical" evidence="2">
    <location>
        <begin position="145"/>
        <end position="170"/>
    </location>
</feature>
<feature type="compositionally biased region" description="Basic and acidic residues" evidence="1">
    <location>
        <begin position="199"/>
        <end position="218"/>
    </location>
</feature>
<dbReference type="EMBL" id="HBGN01015512">
    <property type="protein sequence ID" value="CAD9327960.1"/>
    <property type="molecule type" value="Transcribed_RNA"/>
</dbReference>